<dbReference type="EMBL" id="SOHE01000065">
    <property type="protein sequence ID" value="TFD47286.1"/>
    <property type="molecule type" value="Genomic_DNA"/>
</dbReference>
<dbReference type="SUPFAM" id="SSF53822">
    <property type="entry name" value="Periplasmic binding protein-like I"/>
    <property type="match status" value="1"/>
</dbReference>
<dbReference type="PANTHER" id="PTHR46847:SF1">
    <property type="entry name" value="D-ALLOSE-BINDING PERIPLASMIC PROTEIN-RELATED"/>
    <property type="match status" value="1"/>
</dbReference>
<comment type="subcellular location">
    <subcellularLocation>
        <location evidence="1">Cell envelope</location>
    </subcellularLocation>
</comment>
<keyword evidence="3" id="KW-0732">Signal</keyword>
<evidence type="ECO:0000259" key="4">
    <source>
        <dbReference type="Pfam" id="PF13407"/>
    </source>
</evidence>
<evidence type="ECO:0000313" key="6">
    <source>
        <dbReference type="Proteomes" id="UP000297447"/>
    </source>
</evidence>
<evidence type="ECO:0000256" key="2">
    <source>
        <dbReference type="ARBA" id="ARBA00007639"/>
    </source>
</evidence>
<dbReference type="Pfam" id="PF13407">
    <property type="entry name" value="Peripla_BP_4"/>
    <property type="match status" value="1"/>
</dbReference>
<keyword evidence="6" id="KW-1185">Reference proteome</keyword>
<dbReference type="PROSITE" id="PS51257">
    <property type="entry name" value="PROKAR_LIPOPROTEIN"/>
    <property type="match status" value="1"/>
</dbReference>
<dbReference type="PANTHER" id="PTHR46847">
    <property type="entry name" value="D-ALLOSE-BINDING PERIPLASMIC PROTEIN-RELATED"/>
    <property type="match status" value="1"/>
</dbReference>
<dbReference type="RefSeq" id="WP_134520476.1">
    <property type="nucleotide sequence ID" value="NZ_SOHE01000065.1"/>
</dbReference>
<evidence type="ECO:0000256" key="1">
    <source>
        <dbReference type="ARBA" id="ARBA00004196"/>
    </source>
</evidence>
<dbReference type="AlphaFoldDB" id="A0A4R8ZVD2"/>
<dbReference type="Proteomes" id="UP000297447">
    <property type="component" value="Unassembled WGS sequence"/>
</dbReference>
<protein>
    <submittedName>
        <fullName evidence="5">D-ribose ABC transporter substrate-binding protein</fullName>
    </submittedName>
</protein>
<reference evidence="5 6" key="1">
    <citation type="submission" date="2019-03" db="EMBL/GenBank/DDBJ databases">
        <title>Genomics of glacier-inhabiting Cryobacterium strains.</title>
        <authorList>
            <person name="Liu Q."/>
            <person name="Xin Y.-H."/>
        </authorList>
    </citation>
    <scope>NUCLEOTIDE SEQUENCE [LARGE SCALE GENOMIC DNA]</scope>
    <source>
        <strain evidence="5 6">Hh14</strain>
    </source>
</reference>
<evidence type="ECO:0000256" key="3">
    <source>
        <dbReference type="ARBA" id="ARBA00022729"/>
    </source>
</evidence>
<evidence type="ECO:0000313" key="5">
    <source>
        <dbReference type="EMBL" id="TFD47286.1"/>
    </source>
</evidence>
<accession>A0A4R8ZVD2</accession>
<proteinExistence type="inferred from homology"/>
<comment type="similarity">
    <text evidence="2">Belongs to the bacterial solute-binding protein 2 family.</text>
</comment>
<sequence length="314" mass="31343">MKFSSFRRIAVLTTTAALIVTGTAGCNRSSDGAAAGSEVVLAVSTLNNPFFVELRDGAQAAADAAGVELNIVDAQNDSATQANQLANASVGSTGVVIVNPVDSDAVSSSVADLNTADIPVIGVDRTVNGADLASLVSSDNVAGGTQAADALAAAMGEQGSIIVLQGVSGTSASRERGEGFATGIAAYPNIEVVAKQTANFDRAAALDVTSNLLQANPGVTGIFAENDEMALGAIQALGDRAGAEVKVVGFDGTSDGLAAIEAGTLVATIAQQPALLGQLAVELAVKIMNDEEIDAVVPVEVVAVTLDNIAAFTE</sequence>
<organism evidence="5 6">
    <name type="scientific">Cryobacterium frigoriphilum</name>
    <dbReference type="NCBI Taxonomy" id="1259150"/>
    <lineage>
        <taxon>Bacteria</taxon>
        <taxon>Bacillati</taxon>
        <taxon>Actinomycetota</taxon>
        <taxon>Actinomycetes</taxon>
        <taxon>Micrococcales</taxon>
        <taxon>Microbacteriaceae</taxon>
        <taxon>Cryobacterium</taxon>
    </lineage>
</organism>
<feature type="domain" description="Periplasmic binding protein" evidence="4">
    <location>
        <begin position="39"/>
        <end position="291"/>
    </location>
</feature>
<dbReference type="InterPro" id="IPR025997">
    <property type="entry name" value="SBP_2_dom"/>
</dbReference>
<name>A0A4R8ZVD2_9MICO</name>
<dbReference type="OrthoDB" id="9813037at2"/>
<dbReference type="GO" id="GO:0030313">
    <property type="term" value="C:cell envelope"/>
    <property type="evidence" value="ECO:0007669"/>
    <property type="project" value="UniProtKB-SubCell"/>
</dbReference>
<dbReference type="Gene3D" id="3.40.50.2300">
    <property type="match status" value="2"/>
</dbReference>
<gene>
    <name evidence="5" type="ORF">E3T55_15585</name>
</gene>
<comment type="caution">
    <text evidence="5">The sequence shown here is derived from an EMBL/GenBank/DDBJ whole genome shotgun (WGS) entry which is preliminary data.</text>
</comment>
<dbReference type="InterPro" id="IPR028082">
    <property type="entry name" value="Peripla_BP_I"/>
</dbReference>
<dbReference type="GO" id="GO:0030246">
    <property type="term" value="F:carbohydrate binding"/>
    <property type="evidence" value="ECO:0007669"/>
    <property type="project" value="UniProtKB-ARBA"/>
</dbReference>